<gene>
    <name evidence="2" type="ORF">C8E87_0770</name>
</gene>
<dbReference type="PANTHER" id="PTHR35205">
    <property type="entry name" value="NB-ARC AND TPR DOMAIN PROTEIN"/>
    <property type="match status" value="1"/>
</dbReference>
<evidence type="ECO:0000313" key="3">
    <source>
        <dbReference type="Proteomes" id="UP000294901"/>
    </source>
</evidence>
<dbReference type="AlphaFoldDB" id="A0A4R6JR93"/>
<dbReference type="Pfam" id="PF00931">
    <property type="entry name" value="NB-ARC"/>
    <property type="match status" value="1"/>
</dbReference>
<dbReference type="OrthoDB" id="3455266at2"/>
<dbReference type="Gene3D" id="3.40.50.300">
    <property type="entry name" value="P-loop containing nucleotide triphosphate hydrolases"/>
    <property type="match status" value="1"/>
</dbReference>
<name>A0A4R6JR93_9ACTN</name>
<sequence length="1002" mass="111540">MKPDGGRLAARGFQYQYLRTLEYMLDAVEDTNVASVRIEGRPDQDGREEAIDFDITNHEGRRLTAAQVKTRTLGSSVTAAQAFGVLLQLIDSAEADQYLLLIGGAPADSAQNLHDILSSGAQHSDISSRLSDLLSNAPSKSALLDNLSVDKVARLARCRLIFDLRTDIEIRQSLRERLRVFRNRASKGLGDQSAGMLTGYLVSEVLRRAVDESEAVFTIEQLRRHLLVNSETLARVFGTRDWGVIVGPMCFIPDVHRHYYMSRISVALSTGDERVRSVALTGLSGTGKSSLAAAYVADQADLYEIIFWIDSSTADSLASSFRRALHYLTPRQGETIYQLPSEQVRDLFHSELSRLPGRWALIFDGVVNQREVNYWVPRAGTGNIIFTTLDAAAQYGSATVINVGTMEPKEAVELLSRRLGSEESTAAPQTGFQLLAQTMSYWPLALELAAGYMNSCGIPVNDVDLYLEQLKLRALRDEQSLPPGYPRTLTAALLMSMDRLKQRIEEDTQDIRPFMAFGILTFSSYLSSRQMPLHLLAASVMSDPDPESGMGPFYVDPSIVHLGEVIRELRRFSLVALDEEIPATGYEKLGNSNSTLSVNTIVQDVVRATHARNEVLAETLNRLANHVERWMQSSLELNLLDRASIMFGHARVLAQHLHRLGIVGPRVALLYGNLAGAYRAYSEPRMADSLLRLELETLHHLSQRSDDGLSESEELVQVQAKLALLDLRFDMPGHSSLEMQEVAEYLAEVLAYAQRIEDTYPKAAVKFCLDVEIILERPSAEQARETHFHDILNGFAALRERLGPTDYSLSVDKVRRANDLIGENRPLLAEKLCRDVLKSELLTGSLELFAHRVLIESLARQGRWVDARRACADFRHLFGRSSFYIDVVGQFANNFGKLCAWAVFADATSDASPCLADLVEWFSIIREADAIPEELVARIDLFLAVRELSLGRAASGADLLDKVRPAALGGETEDESRAWSALWQFARLAEFRLQTAEYETEA</sequence>
<dbReference type="InterPro" id="IPR027417">
    <property type="entry name" value="P-loop_NTPase"/>
</dbReference>
<dbReference type="EMBL" id="SNWR01000001">
    <property type="protein sequence ID" value="TDO37165.1"/>
    <property type="molecule type" value="Genomic_DNA"/>
</dbReference>
<dbReference type="PANTHER" id="PTHR35205:SF1">
    <property type="entry name" value="ZU5 DOMAIN-CONTAINING PROTEIN"/>
    <property type="match status" value="1"/>
</dbReference>
<dbReference type="SUPFAM" id="SSF52540">
    <property type="entry name" value="P-loop containing nucleoside triphosphate hydrolases"/>
    <property type="match status" value="1"/>
</dbReference>
<evidence type="ECO:0000259" key="1">
    <source>
        <dbReference type="Pfam" id="PF00931"/>
    </source>
</evidence>
<protein>
    <submittedName>
        <fullName evidence="2">NB-ARC domain-containing protein</fullName>
    </submittedName>
</protein>
<accession>A0A4R6JR93</accession>
<comment type="caution">
    <text evidence="2">The sequence shown here is derived from an EMBL/GenBank/DDBJ whole genome shotgun (WGS) entry which is preliminary data.</text>
</comment>
<organism evidence="2 3">
    <name type="scientific">Paractinoplanes brasiliensis</name>
    <dbReference type="NCBI Taxonomy" id="52695"/>
    <lineage>
        <taxon>Bacteria</taxon>
        <taxon>Bacillati</taxon>
        <taxon>Actinomycetota</taxon>
        <taxon>Actinomycetes</taxon>
        <taxon>Micromonosporales</taxon>
        <taxon>Micromonosporaceae</taxon>
        <taxon>Paractinoplanes</taxon>
    </lineage>
</organism>
<evidence type="ECO:0000313" key="2">
    <source>
        <dbReference type="EMBL" id="TDO37165.1"/>
    </source>
</evidence>
<dbReference type="Proteomes" id="UP000294901">
    <property type="component" value="Unassembled WGS sequence"/>
</dbReference>
<dbReference type="InterPro" id="IPR002182">
    <property type="entry name" value="NB-ARC"/>
</dbReference>
<dbReference type="GO" id="GO:0043531">
    <property type="term" value="F:ADP binding"/>
    <property type="evidence" value="ECO:0007669"/>
    <property type="project" value="InterPro"/>
</dbReference>
<proteinExistence type="predicted"/>
<reference evidence="2 3" key="1">
    <citation type="submission" date="2019-03" db="EMBL/GenBank/DDBJ databases">
        <title>Sequencing the genomes of 1000 actinobacteria strains.</title>
        <authorList>
            <person name="Klenk H.-P."/>
        </authorList>
    </citation>
    <scope>NUCLEOTIDE SEQUENCE [LARGE SCALE GENOMIC DNA]</scope>
    <source>
        <strain evidence="2 3">DSM 43805</strain>
    </source>
</reference>
<keyword evidence="3" id="KW-1185">Reference proteome</keyword>
<feature type="domain" description="NB-ARC" evidence="1">
    <location>
        <begin position="260"/>
        <end position="419"/>
    </location>
</feature>